<keyword evidence="1" id="KW-0479">Metal-binding</keyword>
<dbReference type="Pfam" id="PF00098">
    <property type="entry name" value="zf-CCHC"/>
    <property type="match status" value="1"/>
</dbReference>
<accession>A0ABD3VIR8</accession>
<name>A0ABD3VIR8_SINWO</name>
<dbReference type="SMART" id="SM00343">
    <property type="entry name" value="ZnF_C2HC"/>
    <property type="match status" value="1"/>
</dbReference>
<proteinExistence type="predicted"/>
<evidence type="ECO:0000313" key="5">
    <source>
        <dbReference type="Proteomes" id="UP001634394"/>
    </source>
</evidence>
<dbReference type="InterPro" id="IPR036875">
    <property type="entry name" value="Znf_CCHC_sf"/>
</dbReference>
<comment type="caution">
    <text evidence="4">The sequence shown here is derived from an EMBL/GenBank/DDBJ whole genome shotgun (WGS) entry which is preliminary data.</text>
</comment>
<evidence type="ECO:0000256" key="2">
    <source>
        <dbReference type="SAM" id="MobiDB-lite"/>
    </source>
</evidence>
<dbReference type="SUPFAM" id="SSF57756">
    <property type="entry name" value="Retrovirus zinc finger-like domains"/>
    <property type="match status" value="1"/>
</dbReference>
<feature type="compositionally biased region" description="Low complexity" evidence="2">
    <location>
        <begin position="70"/>
        <end position="82"/>
    </location>
</feature>
<keyword evidence="1" id="KW-0862">Zinc</keyword>
<dbReference type="Proteomes" id="UP001634394">
    <property type="component" value="Unassembled WGS sequence"/>
</dbReference>
<protein>
    <recommendedName>
        <fullName evidence="3">CCHC-type domain-containing protein</fullName>
    </recommendedName>
</protein>
<dbReference type="EMBL" id="JBJQND010000011">
    <property type="protein sequence ID" value="KAL3861479.1"/>
    <property type="molecule type" value="Genomic_DNA"/>
</dbReference>
<dbReference type="Gene3D" id="4.10.60.10">
    <property type="entry name" value="Zinc finger, CCHC-type"/>
    <property type="match status" value="1"/>
</dbReference>
<dbReference type="GO" id="GO:0008270">
    <property type="term" value="F:zinc ion binding"/>
    <property type="evidence" value="ECO:0007669"/>
    <property type="project" value="UniProtKB-KW"/>
</dbReference>
<organism evidence="4 5">
    <name type="scientific">Sinanodonta woodiana</name>
    <name type="common">Chinese pond mussel</name>
    <name type="synonym">Anodonta woodiana</name>
    <dbReference type="NCBI Taxonomy" id="1069815"/>
    <lineage>
        <taxon>Eukaryota</taxon>
        <taxon>Metazoa</taxon>
        <taxon>Spiralia</taxon>
        <taxon>Lophotrochozoa</taxon>
        <taxon>Mollusca</taxon>
        <taxon>Bivalvia</taxon>
        <taxon>Autobranchia</taxon>
        <taxon>Heteroconchia</taxon>
        <taxon>Palaeoheterodonta</taxon>
        <taxon>Unionida</taxon>
        <taxon>Unionoidea</taxon>
        <taxon>Unionidae</taxon>
        <taxon>Unioninae</taxon>
        <taxon>Sinanodonta</taxon>
    </lineage>
</organism>
<dbReference type="InterPro" id="IPR001878">
    <property type="entry name" value="Znf_CCHC"/>
</dbReference>
<dbReference type="PROSITE" id="PS50158">
    <property type="entry name" value="ZF_CCHC"/>
    <property type="match status" value="1"/>
</dbReference>
<evidence type="ECO:0000256" key="1">
    <source>
        <dbReference type="PROSITE-ProRule" id="PRU00047"/>
    </source>
</evidence>
<feature type="region of interest" description="Disordered" evidence="2">
    <location>
        <begin position="59"/>
        <end position="95"/>
    </location>
</feature>
<evidence type="ECO:0000259" key="3">
    <source>
        <dbReference type="PROSITE" id="PS50158"/>
    </source>
</evidence>
<keyword evidence="1" id="KW-0863">Zinc-finger</keyword>
<dbReference type="AlphaFoldDB" id="A0ABD3VIR8"/>
<feature type="domain" description="CCHC-type" evidence="3">
    <location>
        <begin position="96"/>
        <end position="111"/>
    </location>
</feature>
<sequence length="142" mass="16303">MARTNRYLTRFIDNRDPHRCLADEYFLKALPPMPAQWIRRNMGNGSVVDAAEDYVLPINESKFDPKHSRQQASNQASSSPQSKKTGLIESSDGDKRCYKCHQKGHMLRDCPVRNKQNHATYFVQNTIGERLIDVPGTVNKRK</sequence>
<keyword evidence="5" id="KW-1185">Reference proteome</keyword>
<evidence type="ECO:0000313" key="4">
    <source>
        <dbReference type="EMBL" id="KAL3861479.1"/>
    </source>
</evidence>
<gene>
    <name evidence="4" type="ORF">ACJMK2_007512</name>
</gene>
<reference evidence="4 5" key="1">
    <citation type="submission" date="2024-11" db="EMBL/GenBank/DDBJ databases">
        <title>Chromosome-level genome assembly of the freshwater bivalve Anodonta woodiana.</title>
        <authorList>
            <person name="Chen X."/>
        </authorList>
    </citation>
    <scope>NUCLEOTIDE SEQUENCE [LARGE SCALE GENOMIC DNA]</scope>
    <source>
        <strain evidence="4">MN2024</strain>
        <tissue evidence="4">Gills</tissue>
    </source>
</reference>